<dbReference type="InterPro" id="IPR015421">
    <property type="entry name" value="PyrdxlP-dep_Trfase_major"/>
</dbReference>
<evidence type="ECO:0000313" key="8">
    <source>
        <dbReference type="EMBL" id="SDL75113.1"/>
    </source>
</evidence>
<evidence type="ECO:0000256" key="2">
    <source>
        <dbReference type="ARBA" id="ARBA00004819"/>
    </source>
</evidence>
<dbReference type="EC" id="5.4.3.8" evidence="7"/>
<dbReference type="InterPro" id="IPR049704">
    <property type="entry name" value="Aminotrans_3_PPA_site"/>
</dbReference>
<comment type="similarity">
    <text evidence="3 7">Belongs to the class-III pyridoxal-phosphate-dependent aminotransferase family. HemL subfamily.</text>
</comment>
<dbReference type="NCBIfam" id="TIGR00713">
    <property type="entry name" value="hemL"/>
    <property type="match status" value="1"/>
</dbReference>
<comment type="subunit">
    <text evidence="7">Homodimer.</text>
</comment>
<dbReference type="STRING" id="990371.SAMN05421813_10227"/>
<organism evidence="8 9">
    <name type="scientific">Daejeonella rubra</name>
    <dbReference type="NCBI Taxonomy" id="990371"/>
    <lineage>
        <taxon>Bacteria</taxon>
        <taxon>Pseudomonadati</taxon>
        <taxon>Bacteroidota</taxon>
        <taxon>Sphingobacteriia</taxon>
        <taxon>Sphingobacteriales</taxon>
        <taxon>Sphingobacteriaceae</taxon>
        <taxon>Daejeonella</taxon>
    </lineage>
</organism>
<dbReference type="GO" id="GO:0005737">
    <property type="term" value="C:cytoplasm"/>
    <property type="evidence" value="ECO:0007669"/>
    <property type="project" value="UniProtKB-SubCell"/>
</dbReference>
<comment type="subcellular location">
    <subcellularLocation>
        <location evidence="7">Cytoplasm</location>
    </subcellularLocation>
</comment>
<dbReference type="PANTHER" id="PTHR43713:SF3">
    <property type="entry name" value="GLUTAMATE-1-SEMIALDEHYDE 2,1-AMINOMUTASE 1, CHLOROPLASTIC-RELATED"/>
    <property type="match status" value="1"/>
</dbReference>
<dbReference type="Pfam" id="PF00202">
    <property type="entry name" value="Aminotran_3"/>
    <property type="match status" value="1"/>
</dbReference>
<keyword evidence="6 7" id="KW-0627">Porphyrin biosynthesis</keyword>
<dbReference type="UniPathway" id="UPA00251">
    <property type="reaction ID" value="UER00317"/>
</dbReference>
<keyword evidence="9" id="KW-1185">Reference proteome</keyword>
<dbReference type="GO" id="GO:0006782">
    <property type="term" value="P:protoporphyrinogen IX biosynthetic process"/>
    <property type="evidence" value="ECO:0007669"/>
    <property type="project" value="UniProtKB-UniRule"/>
</dbReference>
<dbReference type="AlphaFoldDB" id="A0A1G9MM19"/>
<dbReference type="PANTHER" id="PTHR43713">
    <property type="entry name" value="GLUTAMATE-1-SEMIALDEHYDE 2,1-AMINOMUTASE"/>
    <property type="match status" value="1"/>
</dbReference>
<comment type="cofactor">
    <cofactor evidence="1 7">
        <name>pyridoxal 5'-phosphate</name>
        <dbReference type="ChEBI" id="CHEBI:597326"/>
    </cofactor>
</comment>
<proteinExistence type="inferred from homology"/>
<dbReference type="InterPro" id="IPR004639">
    <property type="entry name" value="4pyrrol_synth_GluAld_NH2Trfase"/>
</dbReference>
<keyword evidence="5 7" id="KW-0413">Isomerase</keyword>
<comment type="pathway">
    <text evidence="2">Porphyrin-containing compound metabolism; protoporphyrin-IX biosynthesis; 5-aminolevulinate from L-glutamyl-tRNA(Glu): step 2/2.</text>
</comment>
<reference evidence="9" key="1">
    <citation type="submission" date="2016-10" db="EMBL/GenBank/DDBJ databases">
        <authorList>
            <person name="Varghese N."/>
            <person name="Submissions S."/>
        </authorList>
    </citation>
    <scope>NUCLEOTIDE SEQUENCE [LARGE SCALE GENOMIC DNA]</scope>
    <source>
        <strain evidence="9">DSM 24536</strain>
    </source>
</reference>
<dbReference type="Proteomes" id="UP000199226">
    <property type="component" value="Unassembled WGS sequence"/>
</dbReference>
<name>A0A1G9MM19_9SPHI</name>
<evidence type="ECO:0000256" key="5">
    <source>
        <dbReference type="ARBA" id="ARBA00023235"/>
    </source>
</evidence>
<dbReference type="CDD" id="cd00610">
    <property type="entry name" value="OAT_like"/>
    <property type="match status" value="1"/>
</dbReference>
<dbReference type="GO" id="GO:0008483">
    <property type="term" value="F:transaminase activity"/>
    <property type="evidence" value="ECO:0007669"/>
    <property type="project" value="InterPro"/>
</dbReference>
<dbReference type="Gene3D" id="3.90.1150.10">
    <property type="entry name" value="Aspartate Aminotransferase, domain 1"/>
    <property type="match status" value="1"/>
</dbReference>
<dbReference type="InterPro" id="IPR005814">
    <property type="entry name" value="Aminotrans_3"/>
</dbReference>
<dbReference type="InterPro" id="IPR015424">
    <property type="entry name" value="PyrdxlP-dep_Trfase"/>
</dbReference>
<dbReference type="Gene3D" id="3.40.640.10">
    <property type="entry name" value="Type I PLP-dependent aspartate aminotransferase-like (Major domain)"/>
    <property type="match status" value="1"/>
</dbReference>
<dbReference type="EMBL" id="FNHH01000002">
    <property type="protein sequence ID" value="SDL75113.1"/>
    <property type="molecule type" value="Genomic_DNA"/>
</dbReference>
<dbReference type="GO" id="GO:0030170">
    <property type="term" value="F:pyridoxal phosphate binding"/>
    <property type="evidence" value="ECO:0007669"/>
    <property type="project" value="InterPro"/>
</dbReference>
<gene>
    <name evidence="7" type="primary">hemL</name>
    <name evidence="8" type="ORF">SAMN05421813_10227</name>
</gene>
<dbReference type="GO" id="GO:0042286">
    <property type="term" value="F:glutamate-1-semialdehyde 2,1-aminomutase activity"/>
    <property type="evidence" value="ECO:0007669"/>
    <property type="project" value="UniProtKB-UniRule"/>
</dbReference>
<dbReference type="PROSITE" id="PS00600">
    <property type="entry name" value="AA_TRANSFER_CLASS_3"/>
    <property type="match status" value="1"/>
</dbReference>
<dbReference type="SUPFAM" id="SSF53383">
    <property type="entry name" value="PLP-dependent transferases"/>
    <property type="match status" value="1"/>
</dbReference>
<evidence type="ECO:0000256" key="3">
    <source>
        <dbReference type="ARBA" id="ARBA00008981"/>
    </source>
</evidence>
<feature type="modified residue" description="N6-(pyridoxal phosphate)lysine" evidence="7">
    <location>
        <position position="285"/>
    </location>
</feature>
<dbReference type="FunFam" id="3.40.640.10:FF:000021">
    <property type="entry name" value="Glutamate-1-semialdehyde 2,1-aminomutase"/>
    <property type="match status" value="1"/>
</dbReference>
<keyword evidence="4 7" id="KW-0663">Pyridoxal phosphate</keyword>
<dbReference type="NCBIfam" id="NF000818">
    <property type="entry name" value="PRK00062.1"/>
    <property type="match status" value="1"/>
</dbReference>
<comment type="catalytic activity">
    <reaction evidence="7">
        <text>(S)-4-amino-5-oxopentanoate = 5-aminolevulinate</text>
        <dbReference type="Rhea" id="RHEA:14265"/>
        <dbReference type="ChEBI" id="CHEBI:57501"/>
        <dbReference type="ChEBI" id="CHEBI:356416"/>
        <dbReference type="EC" id="5.4.3.8"/>
    </reaction>
</comment>
<sequence>MFSGSEEETTVNSTVKPDISRERSAELYEKSKTYFPGGVNSPVRAFKSVHGTPLFIQKGDGCFIWDADGNQFIDFCASWGPLILGHNNSAVREKVIEAMQNGMSFGAPTALENQLAELILKNNKYIRKLRFTSSGTEAVMSAVRLARGYTKRDKIIKFEGCYHGHLDSLLVKAGSGLVTFGETSSAGIPKSFADETIVVPLNNIQAVEEAFEQFSDQIAAVIIEPVPANNGLLLQTQEFLEFLRRICTKNKSLLIFDEVISGFRVGFEGAAGYYNIYPDIITYGKIIGGGLPVGMYGASEEIMGMISPDGPVYQAGTLSGNPVAMAAGIAQLTELSKSNFYKDLNNKTFEFTESIQRYATAKNYKFKVFTIGSIFWFAFTDRESISNADEIDASSMEKFKIMHRELLNRGVYLGPSGYEVGFVSSTHSKIELEKAKRAIFESLDIVFRGSRA</sequence>
<accession>A0A1G9MM19</accession>
<evidence type="ECO:0000256" key="1">
    <source>
        <dbReference type="ARBA" id="ARBA00001933"/>
    </source>
</evidence>
<protein>
    <recommendedName>
        <fullName evidence="7">Glutamate-1-semialdehyde 2,1-aminomutase</fullName>
        <shortName evidence="7">GSA</shortName>
        <ecNumber evidence="7">5.4.3.8</ecNumber>
    </recommendedName>
    <alternativeName>
        <fullName evidence="7">Glutamate-1-semialdehyde aminotransferase</fullName>
        <shortName evidence="7">GSA-AT</shortName>
    </alternativeName>
</protein>
<dbReference type="HAMAP" id="MF_00375">
    <property type="entry name" value="HemL_aminotrans_3"/>
    <property type="match status" value="1"/>
</dbReference>
<dbReference type="InterPro" id="IPR015422">
    <property type="entry name" value="PyrdxlP-dep_Trfase_small"/>
</dbReference>
<evidence type="ECO:0000313" key="9">
    <source>
        <dbReference type="Proteomes" id="UP000199226"/>
    </source>
</evidence>
<evidence type="ECO:0000256" key="6">
    <source>
        <dbReference type="ARBA" id="ARBA00023244"/>
    </source>
</evidence>
<evidence type="ECO:0000256" key="4">
    <source>
        <dbReference type="ARBA" id="ARBA00022898"/>
    </source>
</evidence>
<keyword evidence="7" id="KW-0963">Cytoplasm</keyword>
<evidence type="ECO:0000256" key="7">
    <source>
        <dbReference type="HAMAP-Rule" id="MF_00375"/>
    </source>
</evidence>